<keyword evidence="2" id="KW-1185">Reference proteome</keyword>
<protein>
    <submittedName>
        <fullName evidence="1">Hyphothetical protein</fullName>
    </submittedName>
</protein>
<reference evidence="1 2" key="1">
    <citation type="journal article" date="2014" name="Arch. Virol.">
        <title>Complete genome sequence of enterobacteria phage 4MG, a new member of the subgroup "PVP-SE1-like phage" of the "rV5-like viruses".</title>
        <authorList>
            <person name="Kim M."/>
            <person name="Heu S."/>
            <person name="Ryu S."/>
        </authorList>
    </citation>
    <scope>NUCLEOTIDE SEQUENCE [LARGE SCALE GENOMIC DNA]</scope>
</reference>
<sequence length="139" mass="17092">MIDYDMLNEYFLHERHERLMVVYKEGSVSQAELYRRQKYLKAYYFVSDKRELRMMICGIRFSGVIIEPGADLTYENFRYSMSRMRSEDDDLLFVMDDKHKERLDDIMEEFWESSSNKELMDKFKERIKFVKMEDTKCQH</sequence>
<dbReference type="EMBL" id="KF550303">
    <property type="protein sequence ID" value="AGZ17665.1"/>
    <property type="molecule type" value="Genomic_DNA"/>
</dbReference>
<evidence type="ECO:0000313" key="2">
    <source>
        <dbReference type="Proteomes" id="UP000018620"/>
    </source>
</evidence>
<accession>V5KSN5</accession>
<gene>
    <name evidence="1" type="ORF">4MG_191</name>
</gene>
<dbReference type="Proteomes" id="UP000018620">
    <property type="component" value="Segment"/>
</dbReference>
<evidence type="ECO:0000313" key="1">
    <source>
        <dbReference type="EMBL" id="AGZ17665.1"/>
    </source>
</evidence>
<proteinExistence type="predicted"/>
<name>V5KSN5_9CAUD</name>
<dbReference type="OrthoDB" id="33195at10239"/>
<dbReference type="KEGG" id="vg:17776441"/>
<dbReference type="RefSeq" id="YP_008857407.1">
    <property type="nucleotide sequence ID" value="NC_022968.1"/>
</dbReference>
<organism evidence="1 2">
    <name type="scientific">Escherichia phage 4MG</name>
    <dbReference type="NCBI Taxonomy" id="1391428"/>
    <lineage>
        <taxon>Viruses</taxon>
        <taxon>Duplodnaviria</taxon>
        <taxon>Heunggongvirae</taxon>
        <taxon>Uroviricota</taxon>
        <taxon>Caudoviricetes</taxon>
        <taxon>Vequintavirinae</taxon>
        <taxon>Seunavirus</taxon>
        <taxon>Seunavirus 4MG</taxon>
    </lineage>
</organism>